<keyword evidence="7" id="KW-0966">Cell projection</keyword>
<dbReference type="InterPro" id="IPR001680">
    <property type="entry name" value="WD40_rpt"/>
</dbReference>
<evidence type="ECO:0000256" key="4">
    <source>
        <dbReference type="ARBA" id="ARBA00022737"/>
    </source>
</evidence>
<dbReference type="Pfam" id="PF00400">
    <property type="entry name" value="WD40"/>
    <property type="match status" value="1"/>
</dbReference>
<keyword evidence="6" id="KW-0206">Cytoskeleton</keyword>
<feature type="repeat" description="WD" evidence="8">
    <location>
        <begin position="491"/>
        <end position="519"/>
    </location>
</feature>
<feature type="region of interest" description="Disordered" evidence="10">
    <location>
        <begin position="1"/>
        <end position="23"/>
    </location>
</feature>
<evidence type="ECO:0000256" key="5">
    <source>
        <dbReference type="ARBA" id="ARBA00023054"/>
    </source>
</evidence>
<evidence type="ECO:0000256" key="3">
    <source>
        <dbReference type="ARBA" id="ARBA00022574"/>
    </source>
</evidence>
<dbReference type="GO" id="GO:0005930">
    <property type="term" value="C:axoneme"/>
    <property type="evidence" value="ECO:0007669"/>
    <property type="project" value="UniProtKB-SubCell"/>
</dbReference>
<evidence type="ECO:0000256" key="8">
    <source>
        <dbReference type="PROSITE-ProRule" id="PRU00221"/>
    </source>
</evidence>
<organism evidence="11 12">
    <name type="scientific">Dinoponera quadriceps</name>
    <name type="common">South American ant</name>
    <dbReference type="NCBI Taxonomy" id="609295"/>
    <lineage>
        <taxon>Eukaryota</taxon>
        <taxon>Metazoa</taxon>
        <taxon>Ecdysozoa</taxon>
        <taxon>Arthropoda</taxon>
        <taxon>Hexapoda</taxon>
        <taxon>Insecta</taxon>
        <taxon>Pterygota</taxon>
        <taxon>Neoptera</taxon>
        <taxon>Endopterygota</taxon>
        <taxon>Hymenoptera</taxon>
        <taxon>Apocrita</taxon>
        <taxon>Aculeata</taxon>
        <taxon>Formicoidea</taxon>
        <taxon>Formicidae</taxon>
        <taxon>Ponerinae</taxon>
        <taxon>Ponerini</taxon>
        <taxon>Dinoponera</taxon>
    </lineage>
</organism>
<reference evidence="12" key="1">
    <citation type="submission" date="2025-08" db="UniProtKB">
        <authorList>
            <consortium name="RefSeq"/>
        </authorList>
    </citation>
    <scope>IDENTIFICATION</scope>
</reference>
<dbReference type="InterPro" id="IPR011047">
    <property type="entry name" value="Quinoprotein_ADH-like_sf"/>
</dbReference>
<keyword evidence="11" id="KW-1185">Reference proteome</keyword>
<keyword evidence="2" id="KW-0963">Cytoplasm</keyword>
<keyword evidence="5 9" id="KW-0175">Coiled coil</keyword>
<dbReference type="OrthoDB" id="1935234at2759"/>
<evidence type="ECO:0000256" key="10">
    <source>
        <dbReference type="SAM" id="MobiDB-lite"/>
    </source>
</evidence>
<keyword evidence="12" id="KW-0282">Flagellum</keyword>
<evidence type="ECO:0000256" key="2">
    <source>
        <dbReference type="ARBA" id="ARBA00022490"/>
    </source>
</evidence>
<keyword evidence="12" id="KW-0969">Cilium</keyword>
<dbReference type="Proteomes" id="UP000515204">
    <property type="component" value="Unplaced"/>
</dbReference>
<dbReference type="GeneID" id="106743513"/>
<feature type="coiled-coil region" evidence="9">
    <location>
        <begin position="1714"/>
        <end position="1741"/>
    </location>
</feature>
<evidence type="ECO:0000313" key="11">
    <source>
        <dbReference type="Proteomes" id="UP000515204"/>
    </source>
</evidence>
<gene>
    <name evidence="12" type="primary">LOC106743513</name>
</gene>
<feature type="region of interest" description="Disordered" evidence="10">
    <location>
        <begin position="981"/>
        <end position="1011"/>
    </location>
</feature>
<keyword evidence="3 8" id="KW-0853">WD repeat</keyword>
<feature type="coiled-coil region" evidence="9">
    <location>
        <begin position="1353"/>
        <end position="1394"/>
    </location>
</feature>
<evidence type="ECO:0000256" key="9">
    <source>
        <dbReference type="SAM" id="Coils"/>
    </source>
</evidence>
<evidence type="ECO:0000256" key="1">
    <source>
        <dbReference type="ARBA" id="ARBA00004430"/>
    </source>
</evidence>
<keyword evidence="4" id="KW-0677">Repeat</keyword>
<dbReference type="PANTHER" id="PTHR14885:SF3">
    <property type="entry name" value="CILIA- AND FLAGELLA-ASSOCIATED PROTEIN 44"/>
    <property type="match status" value="1"/>
</dbReference>
<feature type="coiled-coil region" evidence="9">
    <location>
        <begin position="1294"/>
        <end position="1321"/>
    </location>
</feature>
<dbReference type="SUPFAM" id="SSF50998">
    <property type="entry name" value="Quinoprotein alcohol dehydrogenase-like"/>
    <property type="match status" value="1"/>
</dbReference>
<evidence type="ECO:0000256" key="6">
    <source>
        <dbReference type="ARBA" id="ARBA00023212"/>
    </source>
</evidence>
<dbReference type="PANTHER" id="PTHR14885">
    <property type="entry name" value="CILIA- AND FLAGELLA-ASSOCIATED PROTEIN 43-RELATED"/>
    <property type="match status" value="1"/>
</dbReference>
<evidence type="ECO:0000313" key="12">
    <source>
        <dbReference type="RefSeq" id="XP_014472910.1"/>
    </source>
</evidence>
<dbReference type="GO" id="GO:0003341">
    <property type="term" value="P:cilium movement"/>
    <property type="evidence" value="ECO:0007669"/>
    <property type="project" value="UniProtKB-ARBA"/>
</dbReference>
<proteinExistence type="predicted"/>
<protein>
    <submittedName>
        <fullName evidence="12">Cilia- and flagella-associated protein 44</fullName>
    </submittedName>
</protein>
<sequence length="1805" mass="210638">MQENESKNQEAKEETQENNERIRREIYDSNEYISGAKRVQNGTVPLNILEFNHSFSYDCQKYFNLCVVEPNVVIFASGNILHFLNTATNELWFRRGSTGGGIGHMTKNPAFDHIAIAENGVKPPIIIYKWPSMNIVTILHGGTLKRYSHLTYSADGLLLVSQGGDPDYMITLWDWQRSQITLKCKSYNRDVYNVTISPFLPEYFVTSGSGHIKFWKISNTFTGLKLKGEIGRFGQTEISDIIGVYIMPDGKVVSGCEWGNILLWEEGLISLEICRKHRQPCHAKAITQFEYLNGELISVGMDGWIRVWFYETIDQADIHDENRFLEIQPVYEFQIGNETFSSMLICICKQEPDNPESTFWYAQDGNGGIWLIDLHTSKAEMPRKIFTCHAGAVVDMDNATWGPFVATISKVGQLHIYNYMKKKLILDHKFHDIGSQVVWFPCKVEATGSMLACAFGSGIIRVISVAILLADAEVDNVDNVKNDYVKLIRIIRPHRMAITAMSLNPSYSLLVTGSEDSTVFGFTVAVIDTYPVITPIGFIEVPSGVTCLTWKPHHETTLLIGCVRGDCVEVVLPSTPQPYTTISYKLVQCLPKVFQFHSVKSAIRRELIRLKREEERTERIRKRREEMVRLMNESSEIEINEEEFFANMDEEEPLPEIYVPDIPSRILMAQYVRHDVIWLSMAGFDAGYMYEYPSPEAVETIGREPVRSTVIYDADDTEIHSCLFYKQRKYLFLGMEHGQIRVCKYKSEDYTDLSDYWILSMHDNYNGCIPKMILSHDQKMLFTCGYDGNLFSYEINDDTPPEVIDFEIAEETSPLSYVSGIEDLEEIDMHASLEETIQKAEQVRVTNEAERCKRQIQEILFKLSEEYSKIVERNNALPKLHQITRDELELDPRITANLNQELEAEMNAVREKFAFKVEKSEIGLRKLMEHFIHPITGLPFVVCKVLQPDHAVHSLRQHVLNTDGILPHLDTIKHVHTPDKQANGVSIANGPMQRYEEERKEEKETEEEAEAERMQEQAIADILKDVDHEDMDNSQGIRLIQILRKYTLRKARLEEREKQWRVIHKEKPDASINHLHDIVAIEEAKGTIGDYKLKTSLTFDLLSEERDALFSKHKELFNCWKKLYYLQESFNGRLKAARTEKEHLHAQIISLIKTLREIHDEIPRKNIEPLPFVPMLNTDIEFPEKKVTLEKYTIKTERMQRPRLSLIPEPIFICPDEEYEVLLLDQEFPKAAHISGETLAPFFVVQKKIKVDSNVQDDMSLLYLSDESDSLTEWEKEMIAARVLRRTYEQDCILRYVRTSYENLDKKLDELEHDRLDIVAESVNINLFLLTLRQEYIILREYETMENALHDQINRKLENVAAVKQKIHEATDKADGKMKEIVKLRNQIKDITSEYMRSISEDKFRNFLCRIFKKKYKALKEEDETTTTTTETTSDETNSVDSKELELIYFDENICPPGCNDELYNMAFSMRERRYMYEREIKDVQHTMESLQKEAEIEAKKLRIIENNLKAHEDDLKMFMLEKQGKLNDVDVTVTMKLHQLQYLQESDMSVTKMDDCVVFDKKKLSKLYARIQELHEETLELHAKYKRSRAHLHRIKIDCNHMSMNNKSLKSEIKQKIIDKFGRNVSLTELYETILRRMMYDIKANLNETTMQFNKRIREVKECYAEELITFNHMVREHTQKLSFLTLLVEEQSKLKKLLRRHITSDEEMLQLEKTYKDDIRKLERILKNQMRQKRLFEDDIKNFKLKTKSQHSIQFRGIMSWDDKDIEPKTGENYDENWQNDEVKYIKSDEKPEPSLDSEYAVD</sequence>
<feature type="coiled-coil region" evidence="9">
    <location>
        <begin position="1474"/>
        <end position="1522"/>
    </location>
</feature>
<dbReference type="RefSeq" id="XP_014472910.1">
    <property type="nucleotide sequence ID" value="XM_014617424.1"/>
</dbReference>
<dbReference type="SMART" id="SM00320">
    <property type="entry name" value="WD40"/>
    <property type="match status" value="7"/>
</dbReference>
<accession>A0A6P3X3G7</accession>
<evidence type="ECO:0000256" key="7">
    <source>
        <dbReference type="ARBA" id="ARBA00023273"/>
    </source>
</evidence>
<dbReference type="Gene3D" id="2.130.10.10">
    <property type="entry name" value="YVTN repeat-like/Quinoprotein amine dehydrogenase"/>
    <property type="match status" value="2"/>
</dbReference>
<dbReference type="PROSITE" id="PS50082">
    <property type="entry name" value="WD_REPEATS_2"/>
    <property type="match status" value="1"/>
</dbReference>
<dbReference type="InterPro" id="IPR015943">
    <property type="entry name" value="WD40/YVTN_repeat-like_dom_sf"/>
</dbReference>
<dbReference type="InterPro" id="IPR036322">
    <property type="entry name" value="WD40_repeat_dom_sf"/>
</dbReference>
<dbReference type="SUPFAM" id="SSF50978">
    <property type="entry name" value="WD40 repeat-like"/>
    <property type="match status" value="1"/>
</dbReference>
<name>A0A6P3X3G7_DINQU</name>
<comment type="subcellular location">
    <subcellularLocation>
        <location evidence="1">Cytoplasm</location>
        <location evidence="1">Cytoskeleton</location>
        <location evidence="1">Cilium axoneme</location>
    </subcellularLocation>
</comment>
<dbReference type="KEGG" id="dqu:106743513"/>
<feature type="coiled-coil region" evidence="9">
    <location>
        <begin position="600"/>
        <end position="630"/>
    </location>
</feature>
<feature type="compositionally biased region" description="Basic and acidic residues" evidence="10">
    <location>
        <begin position="994"/>
        <end position="1003"/>
    </location>
</feature>